<proteinExistence type="predicted"/>
<keyword evidence="4" id="KW-1185">Reference proteome</keyword>
<dbReference type="SMART" id="SM00894">
    <property type="entry name" value="Excalibur"/>
    <property type="match status" value="1"/>
</dbReference>
<dbReference type="RefSeq" id="WP_324275402.1">
    <property type="nucleotide sequence ID" value="NZ_CP141261.1"/>
</dbReference>
<accession>A0ABZ1AZT8</accession>
<evidence type="ECO:0000313" key="4">
    <source>
        <dbReference type="Proteomes" id="UP001324287"/>
    </source>
</evidence>
<evidence type="ECO:0000313" key="3">
    <source>
        <dbReference type="EMBL" id="WRL64072.1"/>
    </source>
</evidence>
<evidence type="ECO:0000256" key="1">
    <source>
        <dbReference type="SAM" id="MobiDB-lite"/>
    </source>
</evidence>
<organism evidence="3 4">
    <name type="scientific">Blastococcus brunescens</name>
    <dbReference type="NCBI Taxonomy" id="1564165"/>
    <lineage>
        <taxon>Bacteria</taxon>
        <taxon>Bacillati</taxon>
        <taxon>Actinomycetota</taxon>
        <taxon>Actinomycetes</taxon>
        <taxon>Geodermatophilales</taxon>
        <taxon>Geodermatophilaceae</taxon>
        <taxon>Blastococcus</taxon>
    </lineage>
</organism>
<dbReference type="Proteomes" id="UP001324287">
    <property type="component" value="Chromosome"/>
</dbReference>
<name>A0ABZ1AZT8_9ACTN</name>
<dbReference type="Pfam" id="PF05901">
    <property type="entry name" value="Excalibur"/>
    <property type="match status" value="1"/>
</dbReference>
<feature type="compositionally biased region" description="Pro residues" evidence="1">
    <location>
        <begin position="55"/>
        <end position="70"/>
    </location>
</feature>
<gene>
    <name evidence="3" type="ORF">U6N30_31575</name>
</gene>
<reference evidence="3 4" key="1">
    <citation type="submission" date="2023-12" db="EMBL/GenBank/DDBJ databases">
        <title>Blastococcus brunescens sp. nov., an actonobacterium isolated from sandstone collected in sahara desert.</title>
        <authorList>
            <person name="Gtari M."/>
            <person name="Ghodhbane F."/>
        </authorList>
    </citation>
    <scope>NUCLEOTIDE SEQUENCE [LARGE SCALE GENOMIC DNA]</scope>
    <source>
        <strain evidence="3 4">BMG 8361</strain>
    </source>
</reference>
<feature type="domain" description="Excalibur calcium-binding" evidence="2">
    <location>
        <begin position="76"/>
        <end position="112"/>
    </location>
</feature>
<dbReference type="InterPro" id="IPR008613">
    <property type="entry name" value="Excalibur_Ca-bd_domain"/>
</dbReference>
<feature type="region of interest" description="Disordered" evidence="1">
    <location>
        <begin position="41"/>
        <end position="72"/>
    </location>
</feature>
<protein>
    <submittedName>
        <fullName evidence="3">Excalibur calcium-binding domain-containing protein</fullName>
    </submittedName>
</protein>
<dbReference type="EMBL" id="CP141261">
    <property type="protein sequence ID" value="WRL64072.1"/>
    <property type="molecule type" value="Genomic_DNA"/>
</dbReference>
<evidence type="ECO:0000259" key="2">
    <source>
        <dbReference type="SMART" id="SM00894"/>
    </source>
</evidence>
<sequence>MLDPTTLPAFLAELPELVENAGGELATAGEALLTAAGEDLQKCLPAPPTGGGTQTPPPTPPTTTPHPQPVQPAAVHYENCDDARAKGAAPVHAGHPGYGAHLDSDSDGIGCEVDTVAYTHPTYDSTGTLAYTGVATEPLVAWGAALLAAGAWLIASARRTA</sequence>